<sequence>MQAPQSAPLPLQVIAYYAEEHELFQQEAEELYDSQMEERLVQALGHHMQDFVNQALVKALKPFTQPLVRYGQRELMGRPSQTRMSKSENPDASRTQKVPGGTRSSADILSQMASSVLRAHEYEQDLSEIPGELSSHSMLCPEDSQSSASNSCDSEKTQGEPKMSGKKET</sequence>
<accession>A0AAV7WM34</accession>
<reference evidence="2" key="1">
    <citation type="journal article" date="2022" name="bioRxiv">
        <title>Sequencing and chromosome-scale assembly of the giantPleurodeles waltlgenome.</title>
        <authorList>
            <person name="Brown T."/>
            <person name="Elewa A."/>
            <person name="Iarovenko S."/>
            <person name="Subramanian E."/>
            <person name="Araus A.J."/>
            <person name="Petzold A."/>
            <person name="Susuki M."/>
            <person name="Suzuki K.-i.T."/>
            <person name="Hayashi T."/>
            <person name="Toyoda A."/>
            <person name="Oliveira C."/>
            <person name="Osipova E."/>
            <person name="Leigh N.D."/>
            <person name="Simon A."/>
            <person name="Yun M.H."/>
        </authorList>
    </citation>
    <scope>NUCLEOTIDE SEQUENCE</scope>
    <source>
        <strain evidence="2">20211129_DDA</strain>
        <tissue evidence="2">Liver</tissue>
    </source>
</reference>
<evidence type="ECO:0000256" key="1">
    <source>
        <dbReference type="SAM" id="MobiDB-lite"/>
    </source>
</evidence>
<comment type="caution">
    <text evidence="2">The sequence shown here is derived from an EMBL/GenBank/DDBJ whole genome shotgun (WGS) entry which is preliminary data.</text>
</comment>
<feature type="region of interest" description="Disordered" evidence="1">
    <location>
        <begin position="71"/>
        <end position="169"/>
    </location>
</feature>
<keyword evidence="3" id="KW-1185">Reference proteome</keyword>
<evidence type="ECO:0000313" key="3">
    <source>
        <dbReference type="Proteomes" id="UP001066276"/>
    </source>
</evidence>
<organism evidence="2 3">
    <name type="scientific">Pleurodeles waltl</name>
    <name type="common">Iberian ribbed newt</name>
    <dbReference type="NCBI Taxonomy" id="8319"/>
    <lineage>
        <taxon>Eukaryota</taxon>
        <taxon>Metazoa</taxon>
        <taxon>Chordata</taxon>
        <taxon>Craniata</taxon>
        <taxon>Vertebrata</taxon>
        <taxon>Euteleostomi</taxon>
        <taxon>Amphibia</taxon>
        <taxon>Batrachia</taxon>
        <taxon>Caudata</taxon>
        <taxon>Salamandroidea</taxon>
        <taxon>Salamandridae</taxon>
        <taxon>Pleurodelinae</taxon>
        <taxon>Pleurodeles</taxon>
    </lineage>
</organism>
<proteinExistence type="predicted"/>
<evidence type="ECO:0000313" key="2">
    <source>
        <dbReference type="EMBL" id="KAJ1213850.1"/>
    </source>
</evidence>
<feature type="compositionally biased region" description="Basic and acidic residues" evidence="1">
    <location>
        <begin position="153"/>
        <end position="169"/>
    </location>
</feature>
<name>A0AAV7WM34_PLEWA</name>
<dbReference type="Proteomes" id="UP001066276">
    <property type="component" value="Chromosome 1_1"/>
</dbReference>
<gene>
    <name evidence="2" type="ORF">NDU88_001480</name>
</gene>
<feature type="compositionally biased region" description="Polar residues" evidence="1">
    <location>
        <begin position="92"/>
        <end position="114"/>
    </location>
</feature>
<dbReference type="EMBL" id="JANPWB010000001">
    <property type="protein sequence ID" value="KAJ1213850.1"/>
    <property type="molecule type" value="Genomic_DNA"/>
</dbReference>
<protein>
    <submittedName>
        <fullName evidence="2">Uncharacterized protein</fullName>
    </submittedName>
</protein>
<dbReference type="AlphaFoldDB" id="A0AAV7WM34"/>